<dbReference type="GO" id="GO:0071555">
    <property type="term" value="P:cell wall organization"/>
    <property type="evidence" value="ECO:0007669"/>
    <property type="project" value="UniProtKB-KW"/>
</dbReference>
<evidence type="ECO:0000256" key="3">
    <source>
        <dbReference type="ARBA" id="ARBA00022525"/>
    </source>
</evidence>
<comment type="similarity">
    <text evidence="2 10">Belongs to the glycosyl hydrolase 5 (cellulase A) family.</text>
</comment>
<evidence type="ECO:0000256" key="10">
    <source>
        <dbReference type="RuleBase" id="RU361153"/>
    </source>
</evidence>
<protein>
    <recommendedName>
        <fullName evidence="9">glucan 1,3-beta-glucosidase</fullName>
        <ecNumber evidence="9">3.2.1.58</ecNumber>
    </recommendedName>
</protein>
<dbReference type="Proteomes" id="UP000070444">
    <property type="component" value="Unassembled WGS sequence"/>
</dbReference>
<dbReference type="OMA" id="TKQYWKD"/>
<sequence>MLLVIINYPLPDNTASSNKIRGVNLGGWLVLERWLTPSLFQGLPDSAVDEWSFCSQLGQTQCLQKLQQHWQTWVTFSDLQTLRDAGINLIRIPIGYWSFNTVQGEPYVQGAVPYMIQAINWAKQLGMKVMVDFHGLPGSQNGFDNSGRKGDIKWTWDEGTVERSLEIMQGICDQILAPNMYSGVIQSFELVNEPLGAALNNTKLAQYYAEGYAKIHQQYPNLPIILHDTFTPIPQWNQLPIQNSWKNAVVDTHIYHLYSPAMLALDEQGHLDLAKTHEQQLSTSPYPFIVGEWSLATGRCKTWNSDHSQCLEEVGPIPFDATYRNFLKNYFNAQVSAYEAKGEGWVYWNFKTETSWEWSYLAGLQQGWIHRF</sequence>
<evidence type="ECO:0000313" key="12">
    <source>
        <dbReference type="EMBL" id="KXN67043.1"/>
    </source>
</evidence>
<evidence type="ECO:0000256" key="5">
    <source>
        <dbReference type="ARBA" id="ARBA00022801"/>
    </source>
</evidence>
<dbReference type="GO" id="GO:0009986">
    <property type="term" value="C:cell surface"/>
    <property type="evidence" value="ECO:0007669"/>
    <property type="project" value="TreeGrafter"/>
</dbReference>
<feature type="domain" description="Glycoside hydrolase family 5" evidence="11">
    <location>
        <begin position="63"/>
        <end position="350"/>
    </location>
</feature>
<evidence type="ECO:0000256" key="8">
    <source>
        <dbReference type="ARBA" id="ARBA00036824"/>
    </source>
</evidence>
<dbReference type="GO" id="GO:0009251">
    <property type="term" value="P:glucan catabolic process"/>
    <property type="evidence" value="ECO:0007669"/>
    <property type="project" value="TreeGrafter"/>
</dbReference>
<dbReference type="EMBL" id="KQ964665">
    <property type="protein sequence ID" value="KXN67043.1"/>
    <property type="molecule type" value="Genomic_DNA"/>
</dbReference>
<dbReference type="AlphaFoldDB" id="A0A137NW57"/>
<keyword evidence="5 10" id="KW-0378">Hydrolase</keyword>
<dbReference type="Pfam" id="PF00150">
    <property type="entry name" value="Cellulase"/>
    <property type="match status" value="1"/>
</dbReference>
<reference evidence="12 13" key="1">
    <citation type="journal article" date="2015" name="Genome Biol. Evol.">
        <title>Phylogenomic analyses indicate that early fungi evolved digesting cell walls of algal ancestors of land plants.</title>
        <authorList>
            <person name="Chang Y."/>
            <person name="Wang S."/>
            <person name="Sekimoto S."/>
            <person name="Aerts A.L."/>
            <person name="Choi C."/>
            <person name="Clum A."/>
            <person name="LaButti K.M."/>
            <person name="Lindquist E.A."/>
            <person name="Yee Ngan C."/>
            <person name="Ohm R.A."/>
            <person name="Salamov A.A."/>
            <person name="Grigoriev I.V."/>
            <person name="Spatafora J.W."/>
            <person name="Berbee M.L."/>
        </authorList>
    </citation>
    <scope>NUCLEOTIDE SEQUENCE [LARGE SCALE GENOMIC DNA]</scope>
    <source>
        <strain evidence="12 13">NRRL 28638</strain>
    </source>
</reference>
<dbReference type="GO" id="GO:0005576">
    <property type="term" value="C:extracellular region"/>
    <property type="evidence" value="ECO:0007669"/>
    <property type="project" value="UniProtKB-SubCell"/>
</dbReference>
<accession>A0A137NW57</accession>
<name>A0A137NW57_CONC2</name>
<keyword evidence="7" id="KW-0961">Cell wall biogenesis/degradation</keyword>
<dbReference type="SUPFAM" id="SSF51445">
    <property type="entry name" value="(Trans)glycosidases"/>
    <property type="match status" value="1"/>
</dbReference>
<keyword evidence="4" id="KW-0732">Signal</keyword>
<keyword evidence="13" id="KW-1185">Reference proteome</keyword>
<keyword evidence="6 10" id="KW-0326">Glycosidase</keyword>
<dbReference type="InterPro" id="IPR017853">
    <property type="entry name" value="GH"/>
</dbReference>
<proteinExistence type="inferred from homology"/>
<dbReference type="PANTHER" id="PTHR31297">
    <property type="entry name" value="GLUCAN ENDO-1,6-BETA-GLUCOSIDASE B"/>
    <property type="match status" value="1"/>
</dbReference>
<evidence type="ECO:0000256" key="6">
    <source>
        <dbReference type="ARBA" id="ARBA00023295"/>
    </source>
</evidence>
<evidence type="ECO:0000259" key="11">
    <source>
        <dbReference type="Pfam" id="PF00150"/>
    </source>
</evidence>
<dbReference type="GO" id="GO:0004338">
    <property type="term" value="F:glucan exo-1,3-beta-glucosidase activity"/>
    <property type="evidence" value="ECO:0007669"/>
    <property type="project" value="UniProtKB-EC"/>
</dbReference>
<comment type="subcellular location">
    <subcellularLocation>
        <location evidence="1">Secreted</location>
    </subcellularLocation>
</comment>
<evidence type="ECO:0000313" key="13">
    <source>
        <dbReference type="Proteomes" id="UP000070444"/>
    </source>
</evidence>
<evidence type="ECO:0000256" key="9">
    <source>
        <dbReference type="ARBA" id="ARBA00038929"/>
    </source>
</evidence>
<keyword evidence="3" id="KW-0964">Secreted</keyword>
<dbReference type="InterPro" id="IPR001547">
    <property type="entry name" value="Glyco_hydro_5"/>
</dbReference>
<evidence type="ECO:0000256" key="7">
    <source>
        <dbReference type="ARBA" id="ARBA00023316"/>
    </source>
</evidence>
<evidence type="ECO:0000256" key="4">
    <source>
        <dbReference type="ARBA" id="ARBA00022729"/>
    </source>
</evidence>
<dbReference type="STRING" id="796925.A0A137NW57"/>
<dbReference type="InterPro" id="IPR050386">
    <property type="entry name" value="Glycosyl_hydrolase_5"/>
</dbReference>
<evidence type="ECO:0000256" key="2">
    <source>
        <dbReference type="ARBA" id="ARBA00005641"/>
    </source>
</evidence>
<dbReference type="EC" id="3.2.1.58" evidence="9"/>
<comment type="catalytic activity">
    <reaction evidence="8">
        <text>Successive hydrolysis of beta-D-glucose units from the non-reducing ends of (1-&gt;3)-beta-D-glucans, releasing alpha-glucose.</text>
        <dbReference type="EC" id="3.2.1.58"/>
    </reaction>
</comment>
<gene>
    <name evidence="12" type="ORF">CONCODRAFT_82330</name>
</gene>
<dbReference type="Gene3D" id="3.20.20.80">
    <property type="entry name" value="Glycosidases"/>
    <property type="match status" value="1"/>
</dbReference>
<evidence type="ECO:0000256" key="1">
    <source>
        <dbReference type="ARBA" id="ARBA00004613"/>
    </source>
</evidence>
<dbReference type="PANTHER" id="PTHR31297:SF1">
    <property type="entry name" value="GLUCAN 1,3-BETA-GLUCOSIDASE I_II-RELATED"/>
    <property type="match status" value="1"/>
</dbReference>
<organism evidence="12 13">
    <name type="scientific">Conidiobolus coronatus (strain ATCC 28846 / CBS 209.66 / NRRL 28638)</name>
    <name type="common">Delacroixia coronata</name>
    <dbReference type="NCBI Taxonomy" id="796925"/>
    <lineage>
        <taxon>Eukaryota</taxon>
        <taxon>Fungi</taxon>
        <taxon>Fungi incertae sedis</taxon>
        <taxon>Zoopagomycota</taxon>
        <taxon>Entomophthoromycotina</taxon>
        <taxon>Entomophthoromycetes</taxon>
        <taxon>Entomophthorales</taxon>
        <taxon>Ancylistaceae</taxon>
        <taxon>Conidiobolus</taxon>
    </lineage>
</organism>
<dbReference type="OrthoDB" id="62120at2759"/>